<dbReference type="Proteomes" id="UP000527352">
    <property type="component" value="Unassembled WGS sequence"/>
</dbReference>
<protein>
    <submittedName>
        <fullName evidence="1">Uncharacterized protein</fullName>
    </submittedName>
</protein>
<dbReference type="EMBL" id="JABAEB010000003">
    <property type="protein sequence ID" value="NLQ22310.1"/>
    <property type="molecule type" value="Genomic_DNA"/>
</dbReference>
<dbReference type="RefSeq" id="WP_168823753.1">
    <property type="nucleotide sequence ID" value="NZ_JABAEB010000003.1"/>
</dbReference>
<comment type="caution">
    <text evidence="1">The sequence shown here is derived from an EMBL/GenBank/DDBJ whole genome shotgun (WGS) entry which is preliminary data.</text>
</comment>
<proteinExistence type="predicted"/>
<reference evidence="1 2" key="1">
    <citation type="submission" date="2020-04" db="EMBL/GenBank/DDBJ databases">
        <title>The first description of lens atrophy caused by putative novel Shewanella sp. that is a new emerging pathogen for cultured rainbow trout?</title>
        <authorList>
            <person name="Saticioglu I.B."/>
            <person name="Duman M."/>
            <person name="Altun S."/>
        </authorList>
    </citation>
    <scope>NUCLEOTIDE SEQUENCE [LARGE SCALE GENOMIC DNA]</scope>
    <source>
        <strain evidence="1 2">S-1</strain>
    </source>
</reference>
<sequence length="100" mass="11693">MMLTSDELKKLNDMIFTENELALLMCFVQMSFKNKNSSPFKMNGNSEPYFDQYCCNLQKTFAQAVLNDAMLKRVDLQKKILKFVCMEFRDEQVELQVGEA</sequence>
<organism evidence="1 2">
    <name type="scientific">Shewanella oncorhynchi</name>
    <dbReference type="NCBI Taxonomy" id="2726434"/>
    <lineage>
        <taxon>Bacteria</taxon>
        <taxon>Pseudomonadati</taxon>
        <taxon>Pseudomonadota</taxon>
        <taxon>Gammaproteobacteria</taxon>
        <taxon>Alteromonadales</taxon>
        <taxon>Shewanellaceae</taxon>
        <taxon>Shewanella</taxon>
    </lineage>
</organism>
<evidence type="ECO:0000313" key="2">
    <source>
        <dbReference type="Proteomes" id="UP000527352"/>
    </source>
</evidence>
<keyword evidence="2" id="KW-1185">Reference proteome</keyword>
<accession>A0ABX1KJE1</accession>
<evidence type="ECO:0000313" key="1">
    <source>
        <dbReference type="EMBL" id="NLQ22310.1"/>
    </source>
</evidence>
<name>A0ABX1KJE1_9GAMM</name>
<gene>
    <name evidence="1" type="ORF">HGO26_05375</name>
</gene>